<evidence type="ECO:0000256" key="6">
    <source>
        <dbReference type="RuleBase" id="RU361157"/>
    </source>
</evidence>
<evidence type="ECO:0000256" key="3">
    <source>
        <dbReference type="ARBA" id="ARBA00022692"/>
    </source>
</evidence>
<dbReference type="PRINTS" id="PR00164">
    <property type="entry name" value="ABC2TRNSPORT"/>
</dbReference>
<evidence type="ECO:0000256" key="1">
    <source>
        <dbReference type="ARBA" id="ARBA00004141"/>
    </source>
</evidence>
<dbReference type="InterPro" id="IPR013525">
    <property type="entry name" value="ABC2_TM"/>
</dbReference>
<evidence type="ECO:0000256" key="4">
    <source>
        <dbReference type="ARBA" id="ARBA00022989"/>
    </source>
</evidence>
<dbReference type="InterPro" id="IPR000412">
    <property type="entry name" value="ABC_2_transport"/>
</dbReference>
<keyword evidence="3 6" id="KW-0812">Transmembrane</keyword>
<dbReference type="PROSITE" id="PS51012">
    <property type="entry name" value="ABC_TM2"/>
    <property type="match status" value="1"/>
</dbReference>
<dbReference type="PANTHER" id="PTHR43027:SF2">
    <property type="entry name" value="TRANSPORT PERMEASE PROTEIN"/>
    <property type="match status" value="1"/>
</dbReference>
<accession>A0ABN0XMF8</accession>
<feature type="transmembrane region" description="Helical" evidence="6">
    <location>
        <begin position="250"/>
        <end position="268"/>
    </location>
</feature>
<sequence>MLARFWAVFKARNLEFFRDRSSLGWNLAFPILLVVGFAFIFSGDGRAAYKIGVMQEGTDNSFFHLKHVEYVHYQDLILAQNKLKQHQLDLLVEPTSQTYWVNRSSPQGYFAAELLTGKLPNYQRQELDGREIRYLDWVLPGILGMNMMFSSLFGVGYVIVRYRKSSVLKRLKATPLRAVEFLGAQILSRLFIVLSITSFVFIACNSLFDFYMLGSYLDLLLVTALGAASIIAMGLLMASRSQSEELTGGLLNLISWPMMLLSGVWFSLEGAPQAIVQVAQLLPLTHLLEAARAIMNDGAGLADIQYHLWALLGMTLGFMGLGALLFRWHGDGR</sequence>
<keyword evidence="6" id="KW-0813">Transport</keyword>
<evidence type="ECO:0000313" key="9">
    <source>
        <dbReference type="Proteomes" id="UP001501757"/>
    </source>
</evidence>
<feature type="transmembrane region" description="Helical" evidence="6">
    <location>
        <begin position="306"/>
        <end position="326"/>
    </location>
</feature>
<keyword evidence="4 6" id="KW-1133">Transmembrane helix</keyword>
<dbReference type="PANTHER" id="PTHR43027">
    <property type="entry name" value="DOXORUBICIN RESISTANCE ABC TRANSPORTER PERMEASE PROTEIN DRRC-RELATED"/>
    <property type="match status" value="1"/>
</dbReference>
<dbReference type="RefSeq" id="WP_343846700.1">
    <property type="nucleotide sequence ID" value="NZ_BAAAEI010000023.1"/>
</dbReference>
<keyword evidence="9" id="KW-1185">Reference proteome</keyword>
<keyword evidence="5 6" id="KW-0472">Membrane</keyword>
<comment type="subcellular location">
    <subcellularLocation>
        <location evidence="6">Cell inner membrane</location>
        <topology evidence="6">Multi-pass membrane protein</topology>
    </subcellularLocation>
    <subcellularLocation>
        <location evidence="1">Membrane</location>
        <topology evidence="1">Multi-pass membrane protein</topology>
    </subcellularLocation>
</comment>
<proteinExistence type="inferred from homology"/>
<feature type="transmembrane region" description="Helical" evidence="6">
    <location>
        <begin position="21"/>
        <end position="41"/>
    </location>
</feature>
<protein>
    <recommendedName>
        <fullName evidence="6">Transport permease protein</fullName>
    </recommendedName>
</protein>
<name>A0ABN0XMF8_9ALTE</name>
<comment type="similarity">
    <text evidence="2 6">Belongs to the ABC-2 integral membrane protein family.</text>
</comment>
<comment type="caution">
    <text evidence="8">The sequence shown here is derived from an EMBL/GenBank/DDBJ whole genome shotgun (WGS) entry which is preliminary data.</text>
</comment>
<organism evidence="8 9">
    <name type="scientific">Bowmanella denitrificans</name>
    <dbReference type="NCBI Taxonomy" id="366582"/>
    <lineage>
        <taxon>Bacteria</taxon>
        <taxon>Pseudomonadati</taxon>
        <taxon>Pseudomonadota</taxon>
        <taxon>Gammaproteobacteria</taxon>
        <taxon>Alteromonadales</taxon>
        <taxon>Alteromonadaceae</taxon>
        <taxon>Bowmanella</taxon>
    </lineage>
</organism>
<keyword evidence="6" id="KW-1003">Cell membrane</keyword>
<feature type="transmembrane region" description="Helical" evidence="6">
    <location>
        <begin position="181"/>
        <end position="203"/>
    </location>
</feature>
<evidence type="ECO:0000313" key="8">
    <source>
        <dbReference type="EMBL" id="GAA0367902.1"/>
    </source>
</evidence>
<dbReference type="Proteomes" id="UP001501757">
    <property type="component" value="Unassembled WGS sequence"/>
</dbReference>
<dbReference type="Pfam" id="PF01061">
    <property type="entry name" value="ABC2_membrane"/>
    <property type="match status" value="1"/>
</dbReference>
<dbReference type="EMBL" id="BAAAEI010000023">
    <property type="protein sequence ID" value="GAA0367902.1"/>
    <property type="molecule type" value="Genomic_DNA"/>
</dbReference>
<feature type="transmembrane region" description="Helical" evidence="6">
    <location>
        <begin position="215"/>
        <end position="238"/>
    </location>
</feature>
<feature type="domain" description="ABC transmembrane type-2" evidence="7">
    <location>
        <begin position="104"/>
        <end position="329"/>
    </location>
</feature>
<reference evidence="9" key="1">
    <citation type="journal article" date="2019" name="Int. J. Syst. Evol. Microbiol.">
        <title>The Global Catalogue of Microorganisms (GCM) 10K type strain sequencing project: providing services to taxonomists for standard genome sequencing and annotation.</title>
        <authorList>
            <consortium name="The Broad Institute Genomics Platform"/>
            <consortium name="The Broad Institute Genome Sequencing Center for Infectious Disease"/>
            <person name="Wu L."/>
            <person name="Ma J."/>
        </authorList>
    </citation>
    <scope>NUCLEOTIDE SEQUENCE [LARGE SCALE GENOMIC DNA]</scope>
    <source>
        <strain evidence="9">JCM 13378</strain>
    </source>
</reference>
<gene>
    <name evidence="8" type="ORF">GCM10009092_35210</name>
</gene>
<evidence type="ECO:0000256" key="5">
    <source>
        <dbReference type="ARBA" id="ARBA00023136"/>
    </source>
</evidence>
<dbReference type="InterPro" id="IPR047817">
    <property type="entry name" value="ABC2_TM_bact-type"/>
</dbReference>
<feature type="transmembrane region" description="Helical" evidence="6">
    <location>
        <begin position="137"/>
        <end position="160"/>
    </location>
</feature>
<evidence type="ECO:0000256" key="2">
    <source>
        <dbReference type="ARBA" id="ARBA00007783"/>
    </source>
</evidence>
<dbReference type="InterPro" id="IPR052902">
    <property type="entry name" value="ABC-2_transporter"/>
</dbReference>
<evidence type="ECO:0000259" key="7">
    <source>
        <dbReference type="PROSITE" id="PS51012"/>
    </source>
</evidence>